<evidence type="ECO:0000259" key="13">
    <source>
        <dbReference type="PROSITE" id="PS50836"/>
    </source>
</evidence>
<dbReference type="InterPro" id="IPR045266">
    <property type="entry name" value="DOH_DOMON"/>
</dbReference>
<evidence type="ECO:0000256" key="3">
    <source>
        <dbReference type="ARBA" id="ARBA00022448"/>
    </source>
</evidence>
<dbReference type="InterPro" id="IPR039261">
    <property type="entry name" value="FNR_nucleotide-bd"/>
</dbReference>
<dbReference type="Gene3D" id="1.20.120.1770">
    <property type="match status" value="1"/>
</dbReference>
<keyword evidence="4 11" id="KW-0285">Flavoprotein</keyword>
<dbReference type="GO" id="GO:0016491">
    <property type="term" value="F:oxidoreductase activity"/>
    <property type="evidence" value="ECO:0007669"/>
    <property type="project" value="UniProtKB-KW"/>
</dbReference>
<dbReference type="Pfam" id="PF00970">
    <property type="entry name" value="FAD_binding_6"/>
    <property type="match status" value="1"/>
</dbReference>
<name>A0A1R2CXX6_9CILI</name>
<feature type="domain" description="DOMON" evidence="13">
    <location>
        <begin position="1"/>
        <end position="116"/>
    </location>
</feature>
<organism evidence="15 16">
    <name type="scientific">Stentor coeruleus</name>
    <dbReference type="NCBI Taxonomy" id="5963"/>
    <lineage>
        <taxon>Eukaryota</taxon>
        <taxon>Sar</taxon>
        <taxon>Alveolata</taxon>
        <taxon>Ciliophora</taxon>
        <taxon>Postciliodesmatophora</taxon>
        <taxon>Heterotrichea</taxon>
        <taxon>Heterotrichida</taxon>
        <taxon>Stentoridae</taxon>
        <taxon>Stentor</taxon>
    </lineage>
</organism>
<evidence type="ECO:0000259" key="14">
    <source>
        <dbReference type="PROSITE" id="PS50939"/>
    </source>
</evidence>
<dbReference type="InterPro" id="IPR001834">
    <property type="entry name" value="CBR-like"/>
</dbReference>
<protein>
    <submittedName>
        <fullName evidence="15">Uncharacterized protein</fullName>
    </submittedName>
</protein>
<feature type="transmembrane region" description="Helical" evidence="12">
    <location>
        <begin position="225"/>
        <end position="245"/>
    </location>
</feature>
<keyword evidence="6 11" id="KW-0274">FAD</keyword>
<dbReference type="Gene3D" id="3.10.120.10">
    <property type="entry name" value="Cytochrome b5-like heme/steroid binding domain"/>
    <property type="match status" value="1"/>
</dbReference>
<evidence type="ECO:0000256" key="10">
    <source>
        <dbReference type="ARBA" id="ARBA00023136"/>
    </source>
</evidence>
<dbReference type="InterPro" id="IPR005018">
    <property type="entry name" value="DOMON_domain"/>
</dbReference>
<dbReference type="SUPFAM" id="SSF55856">
    <property type="entry name" value="Cytochrome b5-like heme/steroid binding domain"/>
    <property type="match status" value="1"/>
</dbReference>
<feature type="transmembrane region" description="Helical" evidence="12">
    <location>
        <begin position="183"/>
        <end position="205"/>
    </location>
</feature>
<keyword evidence="3" id="KW-0813">Transport</keyword>
<sequence length="688" mass="78215">MSWTIEDSIWIQIRLQCKIKLGYCSIGLRSTMTNCDMFAAITDGNSVTLTDYWARSHDTPKSDKNEGGTNDIFYDYGGVDLSGYIDVTFRRKLSTGDNFDQIINPDAKGNICWGYRDNRGGWTEHSDYGSAGFVWASSSATVFFKSSNGSKEDHGIAMSVAWGALAVIGIFVCRYFKYTAWWFYIHMIFLLAASLITIISSSEIYKDDGYNTKDITKDTNVHSRLGMVMSSLVIGECVFGFLTSYFKIFTKNVHAMTLITRAHKIVGYTLLICGLINCWKGWVLYGGRTSKALMILGFALAGVIFFVFECYQIFVRNGRRNPLVSKISCTKNEIPDKYKKMSHMKVMSMVREGKKLMFYDDLVLDVGHFCLSHPGGSFMISDCYGEDVGKYMVGCSSYGGNLLPYTHSLKAFSYLSNLAIGKIKYPRKYMLPIKEKPQHLMKFMLLFQKALNDHTFLSYFKSNNFKMSNSCSNLLWIGKHFMVCYKTKFKNVIRRYYSSIFVDINKWAYELGIANHLENIEDGLIKLIFKVYPGGLMTNYLNNLSTGDKIIFKGPLGPGLLLKSFEGNYLAFAGGTGLVPFLDLVYIAWKNLPEKSDFFLTMFVSFKTRKDGFALDILEKMQEVGEKWLKVYIITDESKDKEFLSDIIVETMKKEVTGAWICGPSGYNRHYADFLVKNGLDKNKIIVM</sequence>
<keyword evidence="5 12" id="KW-0812">Transmembrane</keyword>
<proteinExistence type="predicted"/>
<dbReference type="SUPFAM" id="SSF49344">
    <property type="entry name" value="CBD9-like"/>
    <property type="match status" value="1"/>
</dbReference>
<feature type="binding site" evidence="11">
    <location>
        <position position="530"/>
    </location>
    <ligand>
        <name>FAD</name>
        <dbReference type="ChEBI" id="CHEBI:57692"/>
    </ligand>
</feature>
<dbReference type="Gene3D" id="2.40.30.10">
    <property type="entry name" value="Translation factors"/>
    <property type="match status" value="1"/>
</dbReference>
<evidence type="ECO:0000256" key="1">
    <source>
        <dbReference type="ARBA" id="ARBA00001974"/>
    </source>
</evidence>
<keyword evidence="16" id="KW-1185">Reference proteome</keyword>
<evidence type="ECO:0000256" key="2">
    <source>
        <dbReference type="ARBA" id="ARBA00004370"/>
    </source>
</evidence>
<dbReference type="GO" id="GO:0016020">
    <property type="term" value="C:membrane"/>
    <property type="evidence" value="ECO:0007669"/>
    <property type="project" value="UniProtKB-SubCell"/>
</dbReference>
<evidence type="ECO:0000256" key="9">
    <source>
        <dbReference type="ARBA" id="ARBA00023002"/>
    </source>
</evidence>
<dbReference type="AlphaFoldDB" id="A0A1R2CXX6"/>
<gene>
    <name evidence="15" type="ORF">SteCoe_3057</name>
</gene>
<evidence type="ECO:0000256" key="5">
    <source>
        <dbReference type="ARBA" id="ARBA00022692"/>
    </source>
</evidence>
<evidence type="ECO:0000256" key="8">
    <source>
        <dbReference type="ARBA" id="ARBA00022989"/>
    </source>
</evidence>
<feature type="transmembrane region" description="Helical" evidence="12">
    <location>
        <begin position="265"/>
        <end position="285"/>
    </location>
</feature>
<dbReference type="CDD" id="cd08760">
    <property type="entry name" value="Cyt_b561_FRRS1_like"/>
    <property type="match status" value="1"/>
</dbReference>
<feature type="transmembrane region" description="Helical" evidence="12">
    <location>
        <begin position="291"/>
        <end position="311"/>
    </location>
</feature>
<dbReference type="PROSITE" id="PS50836">
    <property type="entry name" value="DOMON"/>
    <property type="match status" value="1"/>
</dbReference>
<dbReference type="InterPro" id="IPR008333">
    <property type="entry name" value="Cbr1-like_FAD-bd_dom"/>
</dbReference>
<evidence type="ECO:0000256" key="4">
    <source>
        <dbReference type="ARBA" id="ARBA00022630"/>
    </source>
</evidence>
<reference evidence="15 16" key="1">
    <citation type="submission" date="2016-11" db="EMBL/GenBank/DDBJ databases">
        <title>The macronuclear genome of Stentor coeruleus: a giant cell with tiny introns.</title>
        <authorList>
            <person name="Slabodnick M."/>
            <person name="Ruby J.G."/>
            <person name="Reiff S.B."/>
            <person name="Swart E.C."/>
            <person name="Gosai S."/>
            <person name="Prabakaran S."/>
            <person name="Witkowska E."/>
            <person name="Larue G.E."/>
            <person name="Fisher S."/>
            <person name="Freeman R.M."/>
            <person name="Gunawardena J."/>
            <person name="Chu W."/>
            <person name="Stover N.A."/>
            <person name="Gregory B.D."/>
            <person name="Nowacki M."/>
            <person name="Derisi J."/>
            <person name="Roy S.W."/>
            <person name="Marshall W.F."/>
            <person name="Sood P."/>
        </authorList>
    </citation>
    <scope>NUCLEOTIDE SEQUENCE [LARGE SCALE GENOMIC DNA]</scope>
    <source>
        <strain evidence="15">WM001</strain>
    </source>
</reference>
<keyword evidence="9" id="KW-0560">Oxidoreductase</keyword>
<evidence type="ECO:0000256" key="7">
    <source>
        <dbReference type="ARBA" id="ARBA00022982"/>
    </source>
</evidence>
<dbReference type="SMART" id="SM00664">
    <property type="entry name" value="DoH"/>
    <property type="match status" value="1"/>
</dbReference>
<dbReference type="OrthoDB" id="2419613at2759"/>
<evidence type="ECO:0000313" key="15">
    <source>
        <dbReference type="EMBL" id="OMJ93868.1"/>
    </source>
</evidence>
<feature type="transmembrane region" description="Helical" evidence="12">
    <location>
        <begin position="156"/>
        <end position="176"/>
    </location>
</feature>
<dbReference type="EMBL" id="MPUH01000035">
    <property type="protein sequence ID" value="OMJ93868.1"/>
    <property type="molecule type" value="Genomic_DNA"/>
</dbReference>
<dbReference type="Pfam" id="PF03188">
    <property type="entry name" value="Cytochrom_B561"/>
    <property type="match status" value="1"/>
</dbReference>
<feature type="binding site" evidence="11">
    <location>
        <position position="528"/>
    </location>
    <ligand>
        <name>FAD</name>
        <dbReference type="ChEBI" id="CHEBI:57692"/>
    </ligand>
</feature>
<keyword evidence="8 12" id="KW-1133">Transmembrane helix</keyword>
<evidence type="ECO:0000256" key="11">
    <source>
        <dbReference type="PIRSR" id="PIRSR601834-1"/>
    </source>
</evidence>
<dbReference type="PROSITE" id="PS50939">
    <property type="entry name" value="CYTOCHROME_B561"/>
    <property type="match status" value="1"/>
</dbReference>
<comment type="subcellular location">
    <subcellularLocation>
        <location evidence="2">Membrane</location>
    </subcellularLocation>
</comment>
<keyword evidence="7" id="KW-0249">Electron transport</keyword>
<dbReference type="CDD" id="cd09631">
    <property type="entry name" value="DOMON_DOH"/>
    <property type="match status" value="1"/>
</dbReference>
<dbReference type="SMART" id="SM00665">
    <property type="entry name" value="B561"/>
    <property type="match status" value="1"/>
</dbReference>
<comment type="cofactor">
    <cofactor evidence="1 11">
        <name>FAD</name>
        <dbReference type="ChEBI" id="CHEBI:57692"/>
    </cofactor>
</comment>
<dbReference type="InterPro" id="IPR036400">
    <property type="entry name" value="Cyt_B5-like_heme/steroid_sf"/>
</dbReference>
<evidence type="ECO:0000256" key="6">
    <source>
        <dbReference type="ARBA" id="ARBA00022827"/>
    </source>
</evidence>
<keyword evidence="10 12" id="KW-0472">Membrane</keyword>
<dbReference type="Gene3D" id="3.40.50.80">
    <property type="entry name" value="Nucleotide-binding domain of ferredoxin-NADP reductase (FNR) module"/>
    <property type="match status" value="1"/>
</dbReference>
<feature type="binding site" evidence="11">
    <location>
        <position position="537"/>
    </location>
    <ligand>
        <name>FAD</name>
        <dbReference type="ChEBI" id="CHEBI:57692"/>
    </ligand>
</feature>
<dbReference type="Pfam" id="PF03351">
    <property type="entry name" value="DOMON"/>
    <property type="match status" value="1"/>
</dbReference>
<dbReference type="PANTHER" id="PTHR19370">
    <property type="entry name" value="NADH-CYTOCHROME B5 REDUCTASE"/>
    <property type="match status" value="1"/>
</dbReference>
<evidence type="ECO:0000313" key="16">
    <source>
        <dbReference type="Proteomes" id="UP000187209"/>
    </source>
</evidence>
<feature type="domain" description="Cytochrome b561" evidence="14">
    <location>
        <begin position="125"/>
        <end position="317"/>
    </location>
</feature>
<dbReference type="InterPro" id="IPR006593">
    <property type="entry name" value="Cyt_b561/ferric_Rdtase_TM"/>
</dbReference>
<comment type="caution">
    <text evidence="15">The sequence shown here is derived from an EMBL/GenBank/DDBJ whole genome shotgun (WGS) entry which is preliminary data.</text>
</comment>
<dbReference type="InterPro" id="IPR017938">
    <property type="entry name" value="Riboflavin_synthase-like_b-brl"/>
</dbReference>
<dbReference type="SUPFAM" id="SSF52343">
    <property type="entry name" value="Ferredoxin reductase-like, C-terminal NADP-linked domain"/>
    <property type="match status" value="1"/>
</dbReference>
<dbReference type="SUPFAM" id="SSF63380">
    <property type="entry name" value="Riboflavin synthase domain-like"/>
    <property type="match status" value="1"/>
</dbReference>
<accession>A0A1R2CXX6</accession>
<dbReference type="Proteomes" id="UP000187209">
    <property type="component" value="Unassembled WGS sequence"/>
</dbReference>
<evidence type="ECO:0000256" key="12">
    <source>
        <dbReference type="SAM" id="Phobius"/>
    </source>
</evidence>